<keyword evidence="16" id="KW-1185">Reference proteome</keyword>
<dbReference type="InterPro" id="IPR013563">
    <property type="entry name" value="Oligopep_ABC_C"/>
</dbReference>
<dbReference type="PANTHER" id="PTHR43297">
    <property type="entry name" value="OLIGOPEPTIDE TRANSPORT ATP-BINDING PROTEIN APPD"/>
    <property type="match status" value="1"/>
</dbReference>
<dbReference type="GO" id="GO:0015833">
    <property type="term" value="P:peptide transport"/>
    <property type="evidence" value="ECO:0007669"/>
    <property type="project" value="InterPro"/>
</dbReference>
<feature type="domain" description="ABC transporter" evidence="14">
    <location>
        <begin position="6"/>
        <end position="257"/>
    </location>
</feature>
<dbReference type="InterPro" id="IPR027417">
    <property type="entry name" value="P-loop_NTPase"/>
</dbReference>
<dbReference type="Pfam" id="PF08352">
    <property type="entry name" value="oligo_HPY"/>
    <property type="match status" value="1"/>
</dbReference>
<protein>
    <recommendedName>
        <fullName evidence="11">Nickel import system ATP-binding protein NikD</fullName>
        <ecNumber evidence="10">7.2.2.11</ecNumber>
    </recommendedName>
</protein>
<dbReference type="PROSITE" id="PS00211">
    <property type="entry name" value="ABC_TRANSPORTER_1"/>
    <property type="match status" value="1"/>
</dbReference>
<keyword evidence="6" id="KW-1278">Translocase</keyword>
<evidence type="ECO:0000256" key="1">
    <source>
        <dbReference type="ARBA" id="ARBA00004202"/>
    </source>
</evidence>
<comment type="catalytic activity">
    <reaction evidence="12">
        <text>Ni(2+)(out) + ATP + H2O = Ni(2+)(in) + ADP + phosphate + H(+)</text>
        <dbReference type="Rhea" id="RHEA:15557"/>
        <dbReference type="ChEBI" id="CHEBI:15377"/>
        <dbReference type="ChEBI" id="CHEBI:15378"/>
        <dbReference type="ChEBI" id="CHEBI:30616"/>
        <dbReference type="ChEBI" id="CHEBI:43474"/>
        <dbReference type="ChEBI" id="CHEBI:49786"/>
        <dbReference type="ChEBI" id="CHEBI:456216"/>
        <dbReference type="EC" id="7.2.2.11"/>
    </reaction>
    <physiologicalReaction direction="left-to-right" evidence="12">
        <dbReference type="Rhea" id="RHEA:15558"/>
    </physiologicalReaction>
</comment>
<dbReference type="PROSITE" id="PS50893">
    <property type="entry name" value="ABC_TRANSPORTER_2"/>
    <property type="match status" value="1"/>
</dbReference>
<dbReference type="OrthoDB" id="18209at2157"/>
<dbReference type="GO" id="GO:0015413">
    <property type="term" value="F:ABC-type nickel transporter activity"/>
    <property type="evidence" value="ECO:0007669"/>
    <property type="project" value="UniProtKB-EC"/>
</dbReference>
<dbReference type="SUPFAM" id="SSF52540">
    <property type="entry name" value="P-loop containing nucleoside triphosphate hydrolases"/>
    <property type="match status" value="1"/>
</dbReference>
<dbReference type="EC" id="7.2.2.11" evidence="10"/>
<feature type="compositionally biased region" description="Acidic residues" evidence="13">
    <location>
        <begin position="330"/>
        <end position="343"/>
    </location>
</feature>
<evidence type="ECO:0000256" key="8">
    <source>
        <dbReference type="ARBA" id="ARBA00023136"/>
    </source>
</evidence>
<sequence length="353" mass="38095">MTGPLLSVSGLRTTFDTPRGVITAVDGIDFEINRGETVCLVGESGSGKTVACESITRLIASPPGEITDGRVVFDGQNVLDCSSRELREIHGNKIAYVFQNPQNALDPVYTVGAQVAESVQFHQDVSDGVAKERAIDLLDRVGIPKAEVRSNDYPHEFSGGMRQRVVIAMALAGEPDLLIADEPTTALDVTIEAQILDLLRDLQDERDMAILFVTHDLGVVAEIADRVVVMYAGKVMERGDVRAIFDQPSHPYTQALLACLPGQGNGLQPIGGSMADPISPPAGCRFHPRCPHAIDTCARNGQPPLQGVRNDQKASCIFHRSDRDSSVVLDETERESGEAEEAGDAERTRGNVR</sequence>
<organism evidence="15 16">
    <name type="scientific">Haladaptatus litoreus</name>
    <dbReference type="NCBI Taxonomy" id="553468"/>
    <lineage>
        <taxon>Archaea</taxon>
        <taxon>Methanobacteriati</taxon>
        <taxon>Methanobacteriota</taxon>
        <taxon>Stenosarchaea group</taxon>
        <taxon>Halobacteria</taxon>
        <taxon>Halobacteriales</taxon>
        <taxon>Haladaptataceae</taxon>
        <taxon>Haladaptatus</taxon>
    </lineage>
</organism>
<dbReference type="InterPro" id="IPR017871">
    <property type="entry name" value="ABC_transporter-like_CS"/>
</dbReference>
<evidence type="ECO:0000256" key="12">
    <source>
        <dbReference type="ARBA" id="ARBA00048610"/>
    </source>
</evidence>
<dbReference type="InterPro" id="IPR003593">
    <property type="entry name" value="AAA+_ATPase"/>
</dbReference>
<dbReference type="InterPro" id="IPR050388">
    <property type="entry name" value="ABC_Ni/Peptide_Import"/>
</dbReference>
<dbReference type="EMBL" id="FTNO01000002">
    <property type="protein sequence ID" value="SIR58268.1"/>
    <property type="molecule type" value="Genomic_DNA"/>
</dbReference>
<comment type="subcellular location">
    <subcellularLocation>
        <location evidence="1">Cell membrane</location>
        <topology evidence="1">Peripheral membrane protein</topology>
    </subcellularLocation>
</comment>
<comment type="subunit">
    <text evidence="9">The complex is composed of two ATP-binding proteins (NikD and NikE), two transmembrane proteins (NikB and NikC) and a solute-binding protein (NikA).</text>
</comment>
<keyword evidence="4" id="KW-0547">Nucleotide-binding</keyword>
<dbReference type="Gene3D" id="3.40.50.300">
    <property type="entry name" value="P-loop containing nucleotide triphosphate hydrolases"/>
    <property type="match status" value="1"/>
</dbReference>
<evidence type="ECO:0000256" key="2">
    <source>
        <dbReference type="ARBA" id="ARBA00022448"/>
    </source>
</evidence>
<evidence type="ECO:0000256" key="9">
    <source>
        <dbReference type="ARBA" id="ARBA00038669"/>
    </source>
</evidence>
<keyword evidence="3" id="KW-1003">Cell membrane</keyword>
<feature type="compositionally biased region" description="Basic and acidic residues" evidence="13">
    <location>
        <begin position="344"/>
        <end position="353"/>
    </location>
</feature>
<dbReference type="Pfam" id="PF00005">
    <property type="entry name" value="ABC_tran"/>
    <property type="match status" value="1"/>
</dbReference>
<evidence type="ECO:0000256" key="13">
    <source>
        <dbReference type="SAM" id="MobiDB-lite"/>
    </source>
</evidence>
<evidence type="ECO:0000256" key="4">
    <source>
        <dbReference type="ARBA" id="ARBA00022741"/>
    </source>
</evidence>
<dbReference type="GO" id="GO:0016887">
    <property type="term" value="F:ATP hydrolysis activity"/>
    <property type="evidence" value="ECO:0007669"/>
    <property type="project" value="InterPro"/>
</dbReference>
<feature type="region of interest" description="Disordered" evidence="13">
    <location>
        <begin position="324"/>
        <end position="353"/>
    </location>
</feature>
<dbReference type="PANTHER" id="PTHR43297:SF13">
    <property type="entry name" value="NICKEL ABC TRANSPORTER, ATP-BINDING PROTEIN"/>
    <property type="match status" value="1"/>
</dbReference>
<keyword evidence="5 15" id="KW-0067">ATP-binding</keyword>
<dbReference type="GO" id="GO:0005524">
    <property type="term" value="F:ATP binding"/>
    <property type="evidence" value="ECO:0007669"/>
    <property type="project" value="UniProtKB-KW"/>
</dbReference>
<dbReference type="AlphaFoldDB" id="A0A1N7C3W4"/>
<keyword evidence="7" id="KW-0406">Ion transport</keyword>
<keyword evidence="8" id="KW-0472">Membrane</keyword>
<keyword evidence="2" id="KW-0813">Transport</keyword>
<evidence type="ECO:0000256" key="5">
    <source>
        <dbReference type="ARBA" id="ARBA00022840"/>
    </source>
</evidence>
<evidence type="ECO:0000256" key="11">
    <source>
        <dbReference type="ARBA" id="ARBA00044143"/>
    </source>
</evidence>
<proteinExistence type="predicted"/>
<dbReference type="RefSeq" id="WP_076430905.1">
    <property type="nucleotide sequence ID" value="NZ_FTNO01000002.1"/>
</dbReference>
<evidence type="ECO:0000256" key="7">
    <source>
        <dbReference type="ARBA" id="ARBA00023065"/>
    </source>
</evidence>
<dbReference type="FunFam" id="3.40.50.300:FF:000016">
    <property type="entry name" value="Oligopeptide ABC transporter ATP-binding component"/>
    <property type="match status" value="1"/>
</dbReference>
<dbReference type="InterPro" id="IPR003439">
    <property type="entry name" value="ABC_transporter-like_ATP-bd"/>
</dbReference>
<dbReference type="Proteomes" id="UP000186914">
    <property type="component" value="Unassembled WGS sequence"/>
</dbReference>
<reference evidence="16" key="1">
    <citation type="submission" date="2017-01" db="EMBL/GenBank/DDBJ databases">
        <authorList>
            <person name="Varghese N."/>
            <person name="Submissions S."/>
        </authorList>
    </citation>
    <scope>NUCLEOTIDE SEQUENCE [LARGE SCALE GENOMIC DNA]</scope>
    <source>
        <strain evidence="16">CGMCC 1.7737</strain>
    </source>
</reference>
<dbReference type="SMART" id="SM00382">
    <property type="entry name" value="AAA"/>
    <property type="match status" value="1"/>
</dbReference>
<gene>
    <name evidence="15" type="ORF">SAMN05421858_2947</name>
</gene>
<dbReference type="CDD" id="cd03257">
    <property type="entry name" value="ABC_NikE_OppD_transporters"/>
    <property type="match status" value="1"/>
</dbReference>
<name>A0A1N7C3W4_9EURY</name>
<evidence type="ECO:0000313" key="15">
    <source>
        <dbReference type="EMBL" id="SIR58268.1"/>
    </source>
</evidence>
<accession>A0A1N7C3W4</accession>
<evidence type="ECO:0000313" key="16">
    <source>
        <dbReference type="Proteomes" id="UP000186914"/>
    </source>
</evidence>
<evidence type="ECO:0000259" key="14">
    <source>
        <dbReference type="PROSITE" id="PS50893"/>
    </source>
</evidence>
<dbReference type="NCBIfam" id="TIGR01727">
    <property type="entry name" value="oligo_HPY"/>
    <property type="match status" value="1"/>
</dbReference>
<evidence type="ECO:0000256" key="3">
    <source>
        <dbReference type="ARBA" id="ARBA00022475"/>
    </source>
</evidence>
<dbReference type="GO" id="GO:0005886">
    <property type="term" value="C:plasma membrane"/>
    <property type="evidence" value="ECO:0007669"/>
    <property type="project" value="UniProtKB-SubCell"/>
</dbReference>
<evidence type="ECO:0000256" key="10">
    <source>
        <dbReference type="ARBA" id="ARBA00039098"/>
    </source>
</evidence>
<evidence type="ECO:0000256" key="6">
    <source>
        <dbReference type="ARBA" id="ARBA00022967"/>
    </source>
</evidence>